<comment type="caution">
    <text evidence="1">The sequence shown here is derived from an EMBL/GenBank/DDBJ whole genome shotgun (WGS) entry which is preliminary data.</text>
</comment>
<dbReference type="Proteomes" id="UP001148662">
    <property type="component" value="Unassembled WGS sequence"/>
</dbReference>
<accession>A0ACC1SHW4</accession>
<dbReference type="EMBL" id="JANHOG010001267">
    <property type="protein sequence ID" value="KAJ3540099.1"/>
    <property type="molecule type" value="Genomic_DNA"/>
</dbReference>
<keyword evidence="2" id="KW-1185">Reference proteome</keyword>
<protein>
    <submittedName>
        <fullName evidence="1">Uncharacterized protein</fullName>
    </submittedName>
</protein>
<evidence type="ECO:0000313" key="2">
    <source>
        <dbReference type="Proteomes" id="UP001148662"/>
    </source>
</evidence>
<name>A0ACC1SHW4_9APHY</name>
<sequence>MILIVASQFSNVIRLYDMTEKDAEQLTYYNSGIGTYAQGTWYLVWENVKKFIRSMLSQMIAWDIYATVLDAYRWLSDNYEPGDRIFMFGFSRGAYQVRILSAMIHRVGLIHKGNTEQIPYAWELYAKLEDSVTIGPENEFREFTPEYMFKHSFCREVNVHFVGVWDTVSSVGLWRGKIYANVNTGMKHVCYFRHALALDERRVKFLPEYVCGGFSFPHQSVEEPTNLYYVPLHTKEVWFAGTHWDVTANTPPPLAWMIMEAAKMGLRLTPFEASVMPESELGKDSLTAWWKIMFEYNPFITRLDYGEHGDDPKGTTRGWSRNTRGTEDTYIRIGDARKRFAHTSISTLSLLSEAEKRRSTLSRVFSVSDLTDESVRETSVIPMIEHWGALAEVKNYGIATLETRPERLRALHVLSRSGQRQKQFGKHALIQAGVLDILLPKPKPPTLSREISSPIIPLDYDSLEKIKDILEQLYDERSLKKLSYADVQPLLRKLFQEGPPNDQYAKAACAFIETYTDFTPVCTGTFHRHDSHFKARPDKGPSPVVFTSFWPAGDAHHVLAASQDGRIRIWNVHSRRKAVVMSQPEGPLLSFAYSMDGHYGASHSPHAVYIWDLHKGTEIARHRVVDERIYTIGFSPYGDLIVSSESKPSEGPSIVSGSSSLARTLQVRCIQLSEGHEKQLPSPIPLAEVTTTVSQRIRTPSFDPSLKEKLWDLHSQELNLGQFEDSVSLRGTVTYAAISPRRGTHEDAHELAALIYDSHIRIYQWRVPYPQEVVPDEEREVEKFRLQTTLKRNDLKEPFVFSPDGRHLLSSGVNGNIYVVDIEKSFEKAQLRVPSESRGQITSIEVSRDNSHVVCSSDDGYVYTWNARSLLTGPNF</sequence>
<organism evidence="1 2">
    <name type="scientific">Phlebia brevispora</name>
    <dbReference type="NCBI Taxonomy" id="194682"/>
    <lineage>
        <taxon>Eukaryota</taxon>
        <taxon>Fungi</taxon>
        <taxon>Dikarya</taxon>
        <taxon>Basidiomycota</taxon>
        <taxon>Agaricomycotina</taxon>
        <taxon>Agaricomycetes</taxon>
        <taxon>Polyporales</taxon>
        <taxon>Meruliaceae</taxon>
        <taxon>Phlebia</taxon>
    </lineage>
</organism>
<evidence type="ECO:0000313" key="1">
    <source>
        <dbReference type="EMBL" id="KAJ3540099.1"/>
    </source>
</evidence>
<gene>
    <name evidence="1" type="ORF">NM688_g6273</name>
</gene>
<proteinExistence type="predicted"/>
<reference evidence="1" key="1">
    <citation type="submission" date="2022-07" db="EMBL/GenBank/DDBJ databases">
        <title>Genome Sequence of Phlebia brevispora.</title>
        <authorList>
            <person name="Buettner E."/>
        </authorList>
    </citation>
    <scope>NUCLEOTIDE SEQUENCE</scope>
    <source>
        <strain evidence="1">MPL23</strain>
    </source>
</reference>